<keyword evidence="1" id="KW-0732">Signal</keyword>
<dbReference type="Proteomes" id="UP001595886">
    <property type="component" value="Unassembled WGS sequence"/>
</dbReference>
<evidence type="ECO:0000313" key="3">
    <source>
        <dbReference type="Proteomes" id="UP001595886"/>
    </source>
</evidence>
<sequence length="119" mass="12949">MTRFASFPLLALVLCSTPAFAANCQVSGTVYDFQGRPLRDAVVRLVDLDTRQARFVMADAQAAFTIHADAAPDYRLDVLSEPTRVTGSNIPTRSILGMTSPFACQTGQAARQDVRVQIE</sequence>
<gene>
    <name evidence="2" type="ORF">ACFO6Q_10925</name>
</gene>
<evidence type="ECO:0000256" key="1">
    <source>
        <dbReference type="SAM" id="SignalP"/>
    </source>
</evidence>
<reference evidence="3" key="1">
    <citation type="journal article" date="2019" name="Int. J. Syst. Evol. Microbiol.">
        <title>The Global Catalogue of Microorganisms (GCM) 10K type strain sequencing project: providing services to taxonomists for standard genome sequencing and annotation.</title>
        <authorList>
            <consortium name="The Broad Institute Genomics Platform"/>
            <consortium name="The Broad Institute Genome Sequencing Center for Infectious Disease"/>
            <person name="Wu L."/>
            <person name="Ma J."/>
        </authorList>
    </citation>
    <scope>NUCLEOTIDE SEQUENCE [LARGE SCALE GENOMIC DNA]</scope>
    <source>
        <strain evidence="3">CCUG 30340</strain>
    </source>
</reference>
<dbReference type="SUPFAM" id="SSF49464">
    <property type="entry name" value="Carboxypeptidase regulatory domain-like"/>
    <property type="match status" value="1"/>
</dbReference>
<comment type="caution">
    <text evidence="2">The sequence shown here is derived from an EMBL/GenBank/DDBJ whole genome shotgun (WGS) entry which is preliminary data.</text>
</comment>
<accession>A0ABV9QTZ2</accession>
<dbReference type="InterPro" id="IPR008969">
    <property type="entry name" value="CarboxyPept-like_regulatory"/>
</dbReference>
<feature type="signal peptide" evidence="1">
    <location>
        <begin position="1"/>
        <end position="21"/>
    </location>
</feature>
<dbReference type="RefSeq" id="WP_380020909.1">
    <property type="nucleotide sequence ID" value="NZ_JBHSHD010000008.1"/>
</dbReference>
<dbReference type="EMBL" id="JBHSHD010000008">
    <property type="protein sequence ID" value="MFC4820840.1"/>
    <property type="molecule type" value="Genomic_DNA"/>
</dbReference>
<evidence type="ECO:0000313" key="2">
    <source>
        <dbReference type="EMBL" id="MFC4820840.1"/>
    </source>
</evidence>
<protein>
    <submittedName>
        <fullName evidence="2">Carboxypeptidase-like regulatory domain-containing protein</fullName>
    </submittedName>
</protein>
<organism evidence="2 3">
    <name type="scientific">Dokdonella ginsengisoli</name>
    <dbReference type="NCBI Taxonomy" id="363846"/>
    <lineage>
        <taxon>Bacteria</taxon>
        <taxon>Pseudomonadati</taxon>
        <taxon>Pseudomonadota</taxon>
        <taxon>Gammaproteobacteria</taxon>
        <taxon>Lysobacterales</taxon>
        <taxon>Rhodanobacteraceae</taxon>
        <taxon>Dokdonella</taxon>
    </lineage>
</organism>
<keyword evidence="3" id="KW-1185">Reference proteome</keyword>
<name>A0ABV9QTZ2_9GAMM</name>
<proteinExistence type="predicted"/>
<feature type="chain" id="PRO_5045967162" evidence="1">
    <location>
        <begin position="22"/>
        <end position="119"/>
    </location>
</feature>